<organism evidence="2 3">
    <name type="scientific">Mesonia phycicola</name>
    <dbReference type="NCBI Taxonomy" id="579105"/>
    <lineage>
        <taxon>Bacteria</taxon>
        <taxon>Pseudomonadati</taxon>
        <taxon>Bacteroidota</taxon>
        <taxon>Flavobacteriia</taxon>
        <taxon>Flavobacteriales</taxon>
        <taxon>Flavobacteriaceae</taxon>
        <taxon>Mesonia</taxon>
    </lineage>
</organism>
<sequence>MKKLTLLFLFTLILISCGDDIESNTPSIQGEVNGVFFRSNSSTAYLNADGSVTLTGNTGLDVITLKTASTDIGQYELGLGSQSEAGYQVNGLTTYATGDTGEGLIEITAFTESKLSGEFYFDAINGDTLTISKGSFFDVPLTNGTIDGGDFSCTDAALTTVVAFQAYSAVTVDDENYESVCVAYQAALESQITLCGDDSGELAAELESLDCVVE</sequence>
<dbReference type="Proteomes" id="UP000184225">
    <property type="component" value="Unassembled WGS sequence"/>
</dbReference>
<dbReference type="OrthoDB" id="1448607at2"/>
<dbReference type="RefSeq" id="WP_073152956.1">
    <property type="nucleotide sequence ID" value="NZ_FQYY01000009.1"/>
</dbReference>
<dbReference type="AlphaFoldDB" id="A0A1M6GZG5"/>
<dbReference type="PROSITE" id="PS51257">
    <property type="entry name" value="PROKAR_LIPOPROTEIN"/>
    <property type="match status" value="1"/>
</dbReference>
<dbReference type="STRING" id="579105.SAMN04488096_10938"/>
<reference evidence="2 3" key="1">
    <citation type="submission" date="2016-11" db="EMBL/GenBank/DDBJ databases">
        <authorList>
            <person name="Jaros S."/>
            <person name="Januszkiewicz K."/>
            <person name="Wedrychowicz H."/>
        </authorList>
    </citation>
    <scope>NUCLEOTIDE SEQUENCE [LARGE SCALE GENOMIC DNA]</scope>
    <source>
        <strain evidence="2 3">DSM 21425</strain>
    </source>
</reference>
<evidence type="ECO:0000313" key="3">
    <source>
        <dbReference type="Proteomes" id="UP000184225"/>
    </source>
</evidence>
<proteinExistence type="predicted"/>
<protein>
    <recommendedName>
        <fullName evidence="4">Lipoprotein</fullName>
    </recommendedName>
</protein>
<keyword evidence="3" id="KW-1185">Reference proteome</keyword>
<keyword evidence="1" id="KW-0732">Signal</keyword>
<dbReference type="Pfam" id="PF19765">
    <property type="entry name" value="DUF6252"/>
    <property type="match status" value="1"/>
</dbReference>
<dbReference type="InterPro" id="IPR046219">
    <property type="entry name" value="DUF6252"/>
</dbReference>
<dbReference type="EMBL" id="FQYY01000009">
    <property type="protein sequence ID" value="SHJ15332.1"/>
    <property type="molecule type" value="Genomic_DNA"/>
</dbReference>
<name>A0A1M6GZG5_9FLAO</name>
<gene>
    <name evidence="2" type="ORF">SAMN04488096_10938</name>
</gene>
<accession>A0A1M6GZG5</accession>
<evidence type="ECO:0008006" key="4">
    <source>
        <dbReference type="Google" id="ProtNLM"/>
    </source>
</evidence>
<evidence type="ECO:0000313" key="2">
    <source>
        <dbReference type="EMBL" id="SHJ15332.1"/>
    </source>
</evidence>
<feature type="chain" id="PRO_5012115925" description="Lipoprotein" evidence="1">
    <location>
        <begin position="19"/>
        <end position="214"/>
    </location>
</feature>
<feature type="signal peptide" evidence="1">
    <location>
        <begin position="1"/>
        <end position="18"/>
    </location>
</feature>
<evidence type="ECO:0000256" key="1">
    <source>
        <dbReference type="SAM" id="SignalP"/>
    </source>
</evidence>